<dbReference type="OrthoDB" id="2717873at2"/>
<evidence type="ECO:0000313" key="3">
    <source>
        <dbReference type="Proteomes" id="UP001058003"/>
    </source>
</evidence>
<gene>
    <name evidence="2" type="ORF">Daura_20265</name>
</gene>
<dbReference type="RefSeq" id="WP_033361709.1">
    <property type="nucleotide sequence ID" value="NZ_CP073767.1"/>
</dbReference>
<proteinExistence type="predicted"/>
<organism evidence="2 3">
    <name type="scientific">Dactylosporangium aurantiacum</name>
    <dbReference type="NCBI Taxonomy" id="35754"/>
    <lineage>
        <taxon>Bacteria</taxon>
        <taxon>Bacillati</taxon>
        <taxon>Actinomycetota</taxon>
        <taxon>Actinomycetes</taxon>
        <taxon>Micromonosporales</taxon>
        <taxon>Micromonosporaceae</taxon>
        <taxon>Dactylosporangium</taxon>
    </lineage>
</organism>
<dbReference type="Proteomes" id="UP001058003">
    <property type="component" value="Chromosome"/>
</dbReference>
<feature type="transmembrane region" description="Helical" evidence="1">
    <location>
        <begin position="283"/>
        <end position="302"/>
    </location>
</feature>
<dbReference type="KEGG" id="daur:Daura_20265"/>
<sequence>MGILVRWVGRWPEWSGYAAAAWSLGYGLLGFFWSMGGDGFPFEPIDMAHVSGSVLEGSRTEIVAPIMAVCGALGTLAGLAMARGAGNGRGAKALVLFGWSMAVVLALVVPDYFLLALVAFAPLLLVFAFTGVPGPQDGLGDIVYWHRTNLVIMFVGGLLWAAATLSYQRKARKCCPHCGRGGGPGARPSRAASRRWGEWAVVVACLAPLPYEVTRIAWYLGYPLGITDDFLRMMRDTPGMLEVGLGAAVASALGGVLTHGLVRRWGEIYPRWIWWKAGRPVPPALAVVPASVVSVVLVPAGMMNLRMEVSRDMWALNAPGILYLVWGVALGAATIAYHLRRRGTCRRCGRGTTIVREAVRVAGPPAA</sequence>
<evidence type="ECO:0000313" key="2">
    <source>
        <dbReference type="EMBL" id="UWZ58300.1"/>
    </source>
</evidence>
<name>A0A9Q9MKT8_9ACTN</name>
<feature type="transmembrane region" description="Helical" evidence="1">
    <location>
        <begin position="314"/>
        <end position="337"/>
    </location>
</feature>
<dbReference type="AlphaFoldDB" id="A0A9Q9MKT8"/>
<protein>
    <submittedName>
        <fullName evidence="2">NYN domain-containing protein</fullName>
    </submittedName>
</protein>
<keyword evidence="3" id="KW-1185">Reference proteome</keyword>
<evidence type="ECO:0000256" key="1">
    <source>
        <dbReference type="SAM" id="Phobius"/>
    </source>
</evidence>
<dbReference type="EMBL" id="CP073767">
    <property type="protein sequence ID" value="UWZ58300.1"/>
    <property type="molecule type" value="Genomic_DNA"/>
</dbReference>
<keyword evidence="1" id="KW-0472">Membrane</keyword>
<keyword evidence="1" id="KW-1133">Transmembrane helix</keyword>
<feature type="transmembrane region" description="Helical" evidence="1">
    <location>
        <begin position="199"/>
        <end position="220"/>
    </location>
</feature>
<feature type="transmembrane region" description="Helical" evidence="1">
    <location>
        <begin position="240"/>
        <end position="262"/>
    </location>
</feature>
<feature type="transmembrane region" description="Helical" evidence="1">
    <location>
        <begin position="144"/>
        <end position="163"/>
    </location>
</feature>
<feature type="transmembrane region" description="Helical" evidence="1">
    <location>
        <begin position="62"/>
        <end position="82"/>
    </location>
</feature>
<reference evidence="2" key="1">
    <citation type="submission" date="2021-04" db="EMBL/GenBank/DDBJ databases">
        <title>Dactylosporangium aurantiacum NRRL B-8018 full assembly.</title>
        <authorList>
            <person name="Hartkoorn R.C."/>
            <person name="Beaudoing E."/>
            <person name="Hot D."/>
        </authorList>
    </citation>
    <scope>NUCLEOTIDE SEQUENCE</scope>
    <source>
        <strain evidence="2">NRRL B-8018</strain>
    </source>
</reference>
<feature type="transmembrane region" description="Helical" evidence="1">
    <location>
        <begin position="94"/>
        <end position="124"/>
    </location>
</feature>
<feature type="transmembrane region" description="Helical" evidence="1">
    <location>
        <begin position="14"/>
        <end position="33"/>
    </location>
</feature>
<keyword evidence="1" id="KW-0812">Transmembrane</keyword>
<accession>A0A9Q9MKT8</accession>